<feature type="transmembrane region" description="Helical" evidence="1">
    <location>
        <begin position="6"/>
        <end position="24"/>
    </location>
</feature>
<sequence length="121" mass="13752">MAPCDSLWTLLLSMALQAALLYYFTPHEFLPYPSPSDYYPTPPFCIATHYQRDDPVSGFTEVFELPPNLEDRFGLLQDLLGRHGPPLSPYTCLPTHFQGDDPVSGFTEVLELPPNWENSKF</sequence>
<name>A0A6C0KAR9_9ZZZZ</name>
<dbReference type="AlphaFoldDB" id="A0A6C0KAR9"/>
<proteinExistence type="predicted"/>
<evidence type="ECO:0000256" key="1">
    <source>
        <dbReference type="SAM" id="Phobius"/>
    </source>
</evidence>
<keyword evidence="1" id="KW-0472">Membrane</keyword>
<evidence type="ECO:0000313" key="2">
    <source>
        <dbReference type="EMBL" id="QHU14271.1"/>
    </source>
</evidence>
<keyword evidence="1" id="KW-0812">Transmembrane</keyword>
<keyword evidence="1" id="KW-1133">Transmembrane helix</keyword>
<protein>
    <submittedName>
        <fullName evidence="2">Uncharacterized protein</fullName>
    </submittedName>
</protein>
<reference evidence="2" key="1">
    <citation type="journal article" date="2020" name="Nature">
        <title>Giant virus diversity and host interactions through global metagenomics.</title>
        <authorList>
            <person name="Schulz F."/>
            <person name="Roux S."/>
            <person name="Paez-Espino D."/>
            <person name="Jungbluth S."/>
            <person name="Walsh D.A."/>
            <person name="Denef V.J."/>
            <person name="McMahon K.D."/>
            <person name="Konstantinidis K.T."/>
            <person name="Eloe-Fadrosh E.A."/>
            <person name="Kyrpides N.C."/>
            <person name="Woyke T."/>
        </authorList>
    </citation>
    <scope>NUCLEOTIDE SEQUENCE</scope>
    <source>
        <strain evidence="2">GVMAG-S-1102113-118</strain>
    </source>
</reference>
<organism evidence="2">
    <name type="scientific">viral metagenome</name>
    <dbReference type="NCBI Taxonomy" id="1070528"/>
    <lineage>
        <taxon>unclassified sequences</taxon>
        <taxon>metagenomes</taxon>
        <taxon>organismal metagenomes</taxon>
    </lineage>
</organism>
<accession>A0A6C0KAR9</accession>
<dbReference type="EMBL" id="MN740839">
    <property type="protein sequence ID" value="QHU14271.1"/>
    <property type="molecule type" value="Genomic_DNA"/>
</dbReference>